<dbReference type="GO" id="GO:0004493">
    <property type="term" value="F:methylmalonyl-CoA epimerase activity"/>
    <property type="evidence" value="ECO:0007669"/>
    <property type="project" value="TreeGrafter"/>
</dbReference>
<evidence type="ECO:0000313" key="3">
    <source>
        <dbReference type="EMBL" id="QMS86171.1"/>
    </source>
</evidence>
<dbReference type="SUPFAM" id="SSF54593">
    <property type="entry name" value="Glyoxalase/Bleomycin resistance protein/Dihydroxybiphenyl dioxygenase"/>
    <property type="match status" value="1"/>
</dbReference>
<keyword evidence="4" id="KW-1185">Reference proteome</keyword>
<accession>A0A7D7LAR6</accession>
<protein>
    <submittedName>
        <fullName evidence="3">VOC family protein</fullName>
    </submittedName>
</protein>
<gene>
    <name evidence="3" type="ORF">HUN01_00640</name>
</gene>
<dbReference type="KEGG" id="ned:HUN01_00640"/>
<dbReference type="GO" id="GO:0046491">
    <property type="term" value="P:L-methylmalonyl-CoA metabolic process"/>
    <property type="evidence" value="ECO:0007669"/>
    <property type="project" value="TreeGrafter"/>
</dbReference>
<dbReference type="EMBL" id="CP054695">
    <property type="protein sequence ID" value="QMS86171.1"/>
    <property type="molecule type" value="Genomic_DNA"/>
</dbReference>
<dbReference type="PANTHER" id="PTHR43048">
    <property type="entry name" value="METHYLMALONYL-COA EPIMERASE"/>
    <property type="match status" value="1"/>
</dbReference>
<evidence type="ECO:0000259" key="2">
    <source>
        <dbReference type="PROSITE" id="PS51819"/>
    </source>
</evidence>
<keyword evidence="3" id="KW-0614">Plasmid</keyword>
<dbReference type="InterPro" id="IPR037523">
    <property type="entry name" value="VOC_core"/>
</dbReference>
<dbReference type="PANTHER" id="PTHR43048:SF6">
    <property type="entry name" value="BLR8189 PROTEIN"/>
    <property type="match status" value="1"/>
</dbReference>
<organism evidence="3 4">
    <name type="scientific">Nostoc edaphicum CCNP1411</name>
    <dbReference type="NCBI Taxonomy" id="1472755"/>
    <lineage>
        <taxon>Bacteria</taxon>
        <taxon>Bacillati</taxon>
        <taxon>Cyanobacteriota</taxon>
        <taxon>Cyanophyceae</taxon>
        <taxon>Nostocales</taxon>
        <taxon>Nostocaceae</taxon>
        <taxon>Nostoc</taxon>
    </lineage>
</organism>
<proteinExistence type="predicted"/>
<dbReference type="PROSITE" id="PS51819">
    <property type="entry name" value="VOC"/>
    <property type="match status" value="1"/>
</dbReference>
<geneLocation type="plasmid" evidence="4">
    <name>pne_3</name>
</geneLocation>
<reference evidence="4" key="1">
    <citation type="submission" date="2020-06" db="EMBL/GenBank/DDBJ databases">
        <title>Nostoc edaphicum CCNP1411 genome.</title>
        <authorList>
            <person name="Fidor A."/>
            <person name="Grabski M."/>
            <person name="Gawor J."/>
            <person name="Gromadka R."/>
            <person name="Wegrzyn G."/>
            <person name="Mazur-Marzec H."/>
        </authorList>
    </citation>
    <scope>NUCLEOTIDE SEQUENCE [LARGE SCALE GENOMIC DNA]</scope>
    <source>
        <strain evidence="4">CCNP1411</strain>
        <plasmid evidence="4">pne_3</plasmid>
    </source>
</reference>
<feature type="domain" description="VOC" evidence="2">
    <location>
        <begin position="6"/>
        <end position="153"/>
    </location>
</feature>
<dbReference type="InterPro" id="IPR051785">
    <property type="entry name" value="MMCE/EMCE_epimerase"/>
</dbReference>
<evidence type="ECO:0000313" key="4">
    <source>
        <dbReference type="Proteomes" id="UP000514713"/>
    </source>
</evidence>
<dbReference type="AlphaFoldDB" id="A0A7D7LAR6"/>
<dbReference type="InterPro" id="IPR004360">
    <property type="entry name" value="Glyas_Fos-R_dOase_dom"/>
</dbReference>
<dbReference type="InterPro" id="IPR029068">
    <property type="entry name" value="Glyas_Bleomycin-R_OHBP_Dase"/>
</dbReference>
<evidence type="ECO:0000256" key="1">
    <source>
        <dbReference type="ARBA" id="ARBA00022723"/>
    </source>
</evidence>
<dbReference type="Pfam" id="PF00903">
    <property type="entry name" value="Glyoxalase"/>
    <property type="match status" value="1"/>
</dbReference>
<dbReference type="Proteomes" id="UP000514713">
    <property type="component" value="Plasmid pNe_3"/>
</dbReference>
<sequence length="162" mass="18527">MQYPRSITHVGVTVTDLDKAVEWYQAVLGLYTIAGPHDLVADDSHFGKICSEVFGADFKKCRLVHMGTGNQVTLAIFEFNEPKAEPRDNNFEYWKNGFFQICIIDPDVEALAKRIEEHGGKQRTKVWELFEGSGYKLAFCQDPFGNILEIYSHSAEQFWSNR</sequence>
<keyword evidence="1" id="KW-0479">Metal-binding</keyword>
<name>A0A7D7LAR6_9NOSO</name>
<dbReference type="Gene3D" id="3.10.180.10">
    <property type="entry name" value="2,3-Dihydroxybiphenyl 1,2-Dioxygenase, domain 1"/>
    <property type="match status" value="1"/>
</dbReference>
<dbReference type="GO" id="GO:0046872">
    <property type="term" value="F:metal ion binding"/>
    <property type="evidence" value="ECO:0007669"/>
    <property type="project" value="UniProtKB-KW"/>
</dbReference>